<gene>
    <name evidence="4" type="ORF">BK123_02405</name>
</gene>
<sequence length="495" mass="54854">MKRDSSKTRKLYILTRMTGLLLTLALLGGCGLFGGKQAPGDEAGGSTAAVQQVERYTGEKSREIPFVYTAKKELALTFNGMGDKATMMALIDELDAYGIKATFFLPGIRVAEEPDIADAILSRGHEIENNTLNQLDMNQLDYDQIYKEIKLANDVIERETGAQPRYVRTRSGDYPEEVPLAAAHLGMKAVVSYNINPKDRNMQSAEEIGEYVTRFISRGGIISMNTDVNPEVISSIKYIAQAVDDIGYRLVTLDELVRNGGERKPLELIPGYDAARMNPDYEQAKYELVYKVNTNKKEIALTFDDFGSDKTVTRILDILAEHDVKATFFLRAKGVESNPNLARAMVEGGHDVANHSYSHPVVTSLTPEELQKDVVKAHQVITEAIQQQPVMLFRPPTGVVDDERAKALAATGYPVIAMYDVTTLDWDVSNSADDIVNGVMTKTQRGSVILLHMLDDIHTIEALPSVLEGLKNKGYTFVKMADMMQLQDKAAMEME</sequence>
<reference evidence="4 5" key="1">
    <citation type="submission" date="2016-11" db="EMBL/GenBank/DDBJ databases">
        <title>Paenibacillus species isolates.</title>
        <authorList>
            <person name="Beno S.M."/>
        </authorList>
    </citation>
    <scope>NUCLEOTIDE SEQUENCE [LARGE SCALE GENOMIC DNA]</scope>
    <source>
        <strain evidence="4 5">FSL F4-0100</strain>
    </source>
</reference>
<dbReference type="STRING" id="1401.BK123_02405"/>
<keyword evidence="1" id="KW-0479">Metal-binding</keyword>
<evidence type="ECO:0000259" key="3">
    <source>
        <dbReference type="PROSITE" id="PS51677"/>
    </source>
</evidence>
<dbReference type="GO" id="GO:0046872">
    <property type="term" value="F:metal ion binding"/>
    <property type="evidence" value="ECO:0007669"/>
    <property type="project" value="UniProtKB-KW"/>
</dbReference>
<feature type="domain" description="NodB homology" evidence="3">
    <location>
        <begin position="72"/>
        <end position="251"/>
    </location>
</feature>
<dbReference type="PROSITE" id="PS51677">
    <property type="entry name" value="NODB"/>
    <property type="match status" value="2"/>
</dbReference>
<dbReference type="OrthoDB" id="9812065at2"/>
<dbReference type="CDD" id="cd10917">
    <property type="entry name" value="CE4_NodB_like_6s_7s"/>
    <property type="match status" value="2"/>
</dbReference>
<dbReference type="SUPFAM" id="SSF88713">
    <property type="entry name" value="Glycoside hydrolase/deacetylase"/>
    <property type="match status" value="2"/>
</dbReference>
<evidence type="ECO:0000313" key="4">
    <source>
        <dbReference type="EMBL" id="OME96456.1"/>
    </source>
</evidence>
<dbReference type="GO" id="GO:0016810">
    <property type="term" value="F:hydrolase activity, acting on carbon-nitrogen (but not peptide) bonds"/>
    <property type="evidence" value="ECO:0007669"/>
    <property type="project" value="InterPro"/>
</dbReference>
<dbReference type="GO" id="GO:0005975">
    <property type="term" value="P:carbohydrate metabolic process"/>
    <property type="evidence" value="ECO:0007669"/>
    <property type="project" value="InterPro"/>
</dbReference>
<keyword evidence="2" id="KW-0378">Hydrolase</keyword>
<dbReference type="GO" id="GO:0016020">
    <property type="term" value="C:membrane"/>
    <property type="evidence" value="ECO:0007669"/>
    <property type="project" value="TreeGrafter"/>
</dbReference>
<dbReference type="InterPro" id="IPR002509">
    <property type="entry name" value="NODB_dom"/>
</dbReference>
<dbReference type="EMBL" id="MRTF01000001">
    <property type="protein sequence ID" value="OME96456.1"/>
    <property type="molecule type" value="Genomic_DNA"/>
</dbReference>
<dbReference type="PANTHER" id="PTHR10587">
    <property type="entry name" value="GLYCOSYL TRANSFERASE-RELATED"/>
    <property type="match status" value="1"/>
</dbReference>
<evidence type="ECO:0000256" key="2">
    <source>
        <dbReference type="ARBA" id="ARBA00022801"/>
    </source>
</evidence>
<feature type="domain" description="NodB homology" evidence="3">
    <location>
        <begin position="297"/>
        <end position="478"/>
    </location>
</feature>
<dbReference type="RefSeq" id="WP_076320820.1">
    <property type="nucleotide sequence ID" value="NZ_MRTF01000001.1"/>
</dbReference>
<dbReference type="PANTHER" id="PTHR10587:SF133">
    <property type="entry name" value="CHITIN DEACETYLASE 1-RELATED"/>
    <property type="match status" value="1"/>
</dbReference>
<proteinExistence type="predicted"/>
<evidence type="ECO:0000256" key="1">
    <source>
        <dbReference type="ARBA" id="ARBA00022723"/>
    </source>
</evidence>
<accession>A0A1R1B8K7</accession>
<dbReference type="InterPro" id="IPR050248">
    <property type="entry name" value="Polysacc_deacetylase_ArnD"/>
</dbReference>
<dbReference type="PROSITE" id="PS51257">
    <property type="entry name" value="PROKAR_LIPOPROTEIN"/>
    <property type="match status" value="1"/>
</dbReference>
<dbReference type="AlphaFoldDB" id="A0A1R1B8K7"/>
<comment type="caution">
    <text evidence="4">The sequence shown here is derived from an EMBL/GenBank/DDBJ whole genome shotgun (WGS) entry which is preliminary data.</text>
</comment>
<evidence type="ECO:0000313" key="5">
    <source>
        <dbReference type="Proteomes" id="UP000187074"/>
    </source>
</evidence>
<protein>
    <submittedName>
        <fullName evidence="4">Chitin deacetylase</fullName>
    </submittedName>
</protein>
<name>A0A1R1B8K7_PAELA</name>
<organism evidence="4 5">
    <name type="scientific">Paenibacillus lautus</name>
    <name type="common">Bacillus lautus</name>
    <dbReference type="NCBI Taxonomy" id="1401"/>
    <lineage>
        <taxon>Bacteria</taxon>
        <taxon>Bacillati</taxon>
        <taxon>Bacillota</taxon>
        <taxon>Bacilli</taxon>
        <taxon>Bacillales</taxon>
        <taxon>Paenibacillaceae</taxon>
        <taxon>Paenibacillus</taxon>
    </lineage>
</organism>
<dbReference type="Proteomes" id="UP000187074">
    <property type="component" value="Unassembled WGS sequence"/>
</dbReference>
<dbReference type="InterPro" id="IPR011330">
    <property type="entry name" value="Glyco_hydro/deAcase_b/a-brl"/>
</dbReference>
<dbReference type="Gene3D" id="3.20.20.370">
    <property type="entry name" value="Glycoside hydrolase/deacetylase"/>
    <property type="match status" value="2"/>
</dbReference>
<dbReference type="Pfam" id="PF01522">
    <property type="entry name" value="Polysacc_deac_1"/>
    <property type="match status" value="2"/>
</dbReference>